<dbReference type="Proteomes" id="UP001164929">
    <property type="component" value="Chromosome 10"/>
</dbReference>
<gene>
    <name evidence="2" type="ORF">NC653_026607</name>
</gene>
<keyword evidence="3" id="KW-1185">Reference proteome</keyword>
<name>A0AAD6Q9D2_9ROSI</name>
<evidence type="ECO:0000256" key="1">
    <source>
        <dbReference type="SAM" id="MobiDB-lite"/>
    </source>
</evidence>
<proteinExistence type="predicted"/>
<feature type="compositionally biased region" description="Polar residues" evidence="1">
    <location>
        <begin position="159"/>
        <end position="169"/>
    </location>
</feature>
<dbReference type="EMBL" id="JAQIZT010000010">
    <property type="protein sequence ID" value="KAJ6983841.1"/>
    <property type="molecule type" value="Genomic_DNA"/>
</dbReference>
<organism evidence="2 3">
    <name type="scientific">Populus alba x Populus x berolinensis</name>
    <dbReference type="NCBI Taxonomy" id="444605"/>
    <lineage>
        <taxon>Eukaryota</taxon>
        <taxon>Viridiplantae</taxon>
        <taxon>Streptophyta</taxon>
        <taxon>Embryophyta</taxon>
        <taxon>Tracheophyta</taxon>
        <taxon>Spermatophyta</taxon>
        <taxon>Magnoliopsida</taxon>
        <taxon>eudicotyledons</taxon>
        <taxon>Gunneridae</taxon>
        <taxon>Pentapetalae</taxon>
        <taxon>rosids</taxon>
        <taxon>fabids</taxon>
        <taxon>Malpighiales</taxon>
        <taxon>Salicaceae</taxon>
        <taxon>Saliceae</taxon>
        <taxon>Populus</taxon>
    </lineage>
</organism>
<protein>
    <submittedName>
        <fullName evidence="2">Uncharacterized protein</fullName>
    </submittedName>
</protein>
<feature type="region of interest" description="Disordered" evidence="1">
    <location>
        <begin position="149"/>
        <end position="169"/>
    </location>
</feature>
<sequence length="169" mass="17990">MGATSSMKNDVARVKTTAFPVTSTIDFLELDDDDDYLNWTASGMLAEGREKIVAELVERKTIGAEAIVVEKSPALSEVNSPSTSTLNQKNAGIDGSVIAEKSISSTSLATPLPAMTDKQAIVNQKLASISDEGAQPNYSNASLQIFSTREKVALPKEPNGTSPNIPYQQ</sequence>
<accession>A0AAD6Q9D2</accession>
<dbReference type="AlphaFoldDB" id="A0AAD6Q9D2"/>
<evidence type="ECO:0000313" key="2">
    <source>
        <dbReference type="EMBL" id="KAJ6983841.1"/>
    </source>
</evidence>
<reference evidence="2" key="1">
    <citation type="journal article" date="2023" name="Mol. Ecol. Resour.">
        <title>Chromosome-level genome assembly of a triploid poplar Populus alba 'Berolinensis'.</title>
        <authorList>
            <person name="Chen S."/>
            <person name="Yu Y."/>
            <person name="Wang X."/>
            <person name="Wang S."/>
            <person name="Zhang T."/>
            <person name="Zhou Y."/>
            <person name="He R."/>
            <person name="Meng N."/>
            <person name="Wang Y."/>
            <person name="Liu W."/>
            <person name="Liu Z."/>
            <person name="Liu J."/>
            <person name="Guo Q."/>
            <person name="Huang H."/>
            <person name="Sederoff R.R."/>
            <person name="Wang G."/>
            <person name="Qu G."/>
            <person name="Chen S."/>
        </authorList>
    </citation>
    <scope>NUCLEOTIDE SEQUENCE</scope>
    <source>
        <strain evidence="2">SC-2020</strain>
    </source>
</reference>
<comment type="caution">
    <text evidence="2">The sequence shown here is derived from an EMBL/GenBank/DDBJ whole genome shotgun (WGS) entry which is preliminary data.</text>
</comment>
<evidence type="ECO:0000313" key="3">
    <source>
        <dbReference type="Proteomes" id="UP001164929"/>
    </source>
</evidence>